<name>A0ABP8U942_9ACTN</name>
<sequence>MTSAQACRTNALARQAAQAPTEADLCPCGSGSLKNRCPPCLEQQNDPMGALAKGVTRIIERIRAQRTAERDAAYEAWKTAHAPQPEQLEIGA</sequence>
<reference evidence="3" key="1">
    <citation type="journal article" date="2019" name="Int. J. Syst. Evol. Microbiol.">
        <title>The Global Catalogue of Microorganisms (GCM) 10K type strain sequencing project: providing services to taxonomists for standard genome sequencing and annotation.</title>
        <authorList>
            <consortium name="The Broad Institute Genomics Platform"/>
            <consortium name="The Broad Institute Genome Sequencing Center for Infectious Disease"/>
            <person name="Wu L."/>
            <person name="Ma J."/>
        </authorList>
    </citation>
    <scope>NUCLEOTIDE SEQUENCE [LARGE SCALE GENOMIC DNA]</scope>
    <source>
        <strain evidence="3">JCM 17939</strain>
    </source>
</reference>
<accession>A0ABP8U942</accession>
<comment type="caution">
    <text evidence="2">The sequence shown here is derived from an EMBL/GenBank/DDBJ whole genome shotgun (WGS) entry which is preliminary data.</text>
</comment>
<evidence type="ECO:0000313" key="2">
    <source>
        <dbReference type="EMBL" id="GAA4626684.1"/>
    </source>
</evidence>
<proteinExistence type="predicted"/>
<organism evidence="2 3">
    <name type="scientific">Actinoallomurus vinaceus</name>
    <dbReference type="NCBI Taxonomy" id="1080074"/>
    <lineage>
        <taxon>Bacteria</taxon>
        <taxon>Bacillati</taxon>
        <taxon>Actinomycetota</taxon>
        <taxon>Actinomycetes</taxon>
        <taxon>Streptosporangiales</taxon>
        <taxon>Thermomonosporaceae</taxon>
        <taxon>Actinoallomurus</taxon>
    </lineage>
</organism>
<feature type="region of interest" description="Disordered" evidence="1">
    <location>
        <begin position="1"/>
        <end position="20"/>
    </location>
</feature>
<protein>
    <submittedName>
        <fullName evidence="2">Uncharacterized protein</fullName>
    </submittedName>
</protein>
<dbReference type="RefSeq" id="WP_345431978.1">
    <property type="nucleotide sequence ID" value="NZ_BAABHK010000004.1"/>
</dbReference>
<keyword evidence="3" id="KW-1185">Reference proteome</keyword>
<dbReference type="Proteomes" id="UP001501442">
    <property type="component" value="Unassembled WGS sequence"/>
</dbReference>
<evidence type="ECO:0000256" key="1">
    <source>
        <dbReference type="SAM" id="MobiDB-lite"/>
    </source>
</evidence>
<gene>
    <name evidence="2" type="ORF">GCM10023196_035930</name>
</gene>
<evidence type="ECO:0000313" key="3">
    <source>
        <dbReference type="Proteomes" id="UP001501442"/>
    </source>
</evidence>
<dbReference type="EMBL" id="BAABHK010000004">
    <property type="protein sequence ID" value="GAA4626684.1"/>
    <property type="molecule type" value="Genomic_DNA"/>
</dbReference>